<protein>
    <submittedName>
        <fullName evidence="1">SRPBCC family protein</fullName>
    </submittedName>
</protein>
<dbReference type="KEGG" id="pbro:HOP40_03140"/>
<evidence type="ECO:0000313" key="2">
    <source>
        <dbReference type="Proteomes" id="UP000505377"/>
    </source>
</evidence>
<dbReference type="AlphaFoldDB" id="A0A6M6JCZ4"/>
<reference evidence="1 2" key="1">
    <citation type="submission" date="2020-05" db="EMBL/GenBank/DDBJ databases">
        <authorList>
            <person name="Mo P."/>
        </authorList>
    </citation>
    <scope>NUCLEOTIDE SEQUENCE [LARGE SCALE GENOMIC DNA]</scope>
    <source>
        <strain evidence="1 2">Gen01</strain>
    </source>
</reference>
<dbReference type="InterPro" id="IPR019587">
    <property type="entry name" value="Polyketide_cyclase/dehydratase"/>
</dbReference>
<dbReference type="Pfam" id="PF10604">
    <property type="entry name" value="Polyketide_cyc2"/>
    <property type="match status" value="1"/>
</dbReference>
<dbReference type="SUPFAM" id="SSF55961">
    <property type="entry name" value="Bet v1-like"/>
    <property type="match status" value="1"/>
</dbReference>
<dbReference type="CDD" id="cd07812">
    <property type="entry name" value="SRPBCC"/>
    <property type="match status" value="1"/>
</dbReference>
<name>A0A6M6JCZ4_9PSEU</name>
<accession>A0A6M6JCZ4</accession>
<proteinExistence type="predicted"/>
<dbReference type="Gene3D" id="3.30.530.20">
    <property type="match status" value="1"/>
</dbReference>
<dbReference type="InterPro" id="IPR023393">
    <property type="entry name" value="START-like_dom_sf"/>
</dbReference>
<dbReference type="RefSeq" id="WP_172154463.1">
    <property type="nucleotide sequence ID" value="NZ_CP053564.1"/>
</dbReference>
<dbReference type="Proteomes" id="UP000505377">
    <property type="component" value="Chromosome"/>
</dbReference>
<dbReference type="EMBL" id="CP053564">
    <property type="protein sequence ID" value="QJY44953.1"/>
    <property type="molecule type" value="Genomic_DNA"/>
</dbReference>
<keyword evidence="2" id="KW-1185">Reference proteome</keyword>
<evidence type="ECO:0000313" key="1">
    <source>
        <dbReference type="EMBL" id="QJY44953.1"/>
    </source>
</evidence>
<organism evidence="1 2">
    <name type="scientific">Pseudonocardia broussonetiae</name>
    <dbReference type="NCBI Taxonomy" id="2736640"/>
    <lineage>
        <taxon>Bacteria</taxon>
        <taxon>Bacillati</taxon>
        <taxon>Actinomycetota</taxon>
        <taxon>Actinomycetes</taxon>
        <taxon>Pseudonocardiales</taxon>
        <taxon>Pseudonocardiaceae</taxon>
        <taxon>Pseudonocardia</taxon>
    </lineage>
</organism>
<gene>
    <name evidence="1" type="ORF">HOP40_03140</name>
</gene>
<sequence length="167" mass="18309">MTSSAHPQWVELTVPVDVNAPAEAVWRTVTDWPGQGDWMLGTRVEVVGGGDGRELGAQLRAVTGIGPLGVADTMDIVEWDPPKRCVVRHTGKVVRGDGVFEVVELGPERARFLWTELLDLPLGALGRAGWPLVRPAFRAGVEMSLRKMAQQCEKQYRRERDGRGAGL</sequence>